<dbReference type="InterPro" id="IPR011990">
    <property type="entry name" value="TPR-like_helical_dom_sf"/>
</dbReference>
<dbReference type="OrthoDB" id="272077at2759"/>
<accession>A0A397HMR3</accession>
<dbReference type="Gene3D" id="1.25.40.10">
    <property type="entry name" value="Tetratricopeptide repeat domain"/>
    <property type="match status" value="1"/>
</dbReference>
<comment type="caution">
    <text evidence="1">The sequence shown here is derived from an EMBL/GenBank/DDBJ whole genome shotgun (WGS) entry which is preliminary data.</text>
</comment>
<evidence type="ECO:0000313" key="1">
    <source>
        <dbReference type="EMBL" id="RHZ64247.1"/>
    </source>
</evidence>
<organism evidence="1 2">
    <name type="scientific">Diversispora epigaea</name>
    <dbReference type="NCBI Taxonomy" id="1348612"/>
    <lineage>
        <taxon>Eukaryota</taxon>
        <taxon>Fungi</taxon>
        <taxon>Fungi incertae sedis</taxon>
        <taxon>Mucoromycota</taxon>
        <taxon>Glomeromycotina</taxon>
        <taxon>Glomeromycetes</taxon>
        <taxon>Diversisporales</taxon>
        <taxon>Diversisporaceae</taxon>
        <taxon>Diversispora</taxon>
    </lineage>
</organism>
<dbReference type="EMBL" id="PQFF01000298">
    <property type="protein sequence ID" value="RHZ64247.1"/>
    <property type="molecule type" value="Genomic_DNA"/>
</dbReference>
<dbReference type="AlphaFoldDB" id="A0A397HMR3"/>
<keyword evidence="2" id="KW-1185">Reference proteome</keyword>
<proteinExistence type="predicted"/>
<reference evidence="1 2" key="1">
    <citation type="submission" date="2018-08" db="EMBL/GenBank/DDBJ databases">
        <title>Genome and evolution of the arbuscular mycorrhizal fungus Diversispora epigaea (formerly Glomus versiforme) and its bacterial endosymbionts.</title>
        <authorList>
            <person name="Sun X."/>
            <person name="Fei Z."/>
            <person name="Harrison M."/>
        </authorList>
    </citation>
    <scope>NUCLEOTIDE SEQUENCE [LARGE SCALE GENOMIC DNA]</scope>
    <source>
        <strain evidence="1 2">IT104</strain>
    </source>
</reference>
<sequence>MLAQLYSFDRKIFEKQKFQKYLKSAKEGNAKTHNKLGKCYQDELGVTKDEEKHFNDEEKAFQWYSISAE</sequence>
<gene>
    <name evidence="1" type="ORF">Glove_326g9</name>
</gene>
<protein>
    <submittedName>
        <fullName evidence="1">Uncharacterized protein</fullName>
    </submittedName>
</protein>
<name>A0A397HMR3_9GLOM</name>
<dbReference type="Proteomes" id="UP000266861">
    <property type="component" value="Unassembled WGS sequence"/>
</dbReference>
<dbReference type="SUPFAM" id="SSF81901">
    <property type="entry name" value="HCP-like"/>
    <property type="match status" value="1"/>
</dbReference>
<evidence type="ECO:0000313" key="2">
    <source>
        <dbReference type="Proteomes" id="UP000266861"/>
    </source>
</evidence>